<dbReference type="OrthoDB" id="5844471at2759"/>
<dbReference type="PANTHER" id="PTHR10848">
    <property type="entry name" value="MEIOTIC RECOMBINATION PROTEIN SPO11"/>
    <property type="match status" value="1"/>
</dbReference>
<dbReference type="PANTHER" id="PTHR10848:SF0">
    <property type="entry name" value="MEIOTIC RECOMBINATION PROTEIN SPO11"/>
    <property type="match status" value="1"/>
</dbReference>
<comment type="caution">
    <text evidence="2">The sequence shown here is derived from an EMBL/GenBank/DDBJ whole genome shotgun (WGS) entry which is preliminary data.</text>
</comment>
<sequence length="115" mass="13367">MKDKKEAQDASVDLIWIGFKPSDISSYTIEPHHFLPLMNQDFVKISRISKRAALLRENSIVNELELLKQMRSKLEMEALYSYSQCLLREYLAPKMQSAGRPRIDVFDTDGEEMDI</sequence>
<dbReference type="STRING" id="2018661.A0A2A2LU01"/>
<dbReference type="AlphaFoldDB" id="A0A2A2LU01"/>
<evidence type="ECO:0000259" key="1">
    <source>
        <dbReference type="Pfam" id="PF21180"/>
    </source>
</evidence>
<dbReference type="InterPro" id="IPR002815">
    <property type="entry name" value="Spo11/TopoVI_A"/>
</dbReference>
<keyword evidence="3" id="KW-1185">Reference proteome</keyword>
<dbReference type="SUPFAM" id="SSF56726">
    <property type="entry name" value="DNA topoisomerase IV, alpha subunit"/>
    <property type="match status" value="1"/>
</dbReference>
<accession>A0A2A2LU01</accession>
<dbReference type="GO" id="GO:0000228">
    <property type="term" value="C:nuclear chromosome"/>
    <property type="evidence" value="ECO:0007669"/>
    <property type="project" value="TreeGrafter"/>
</dbReference>
<dbReference type="GO" id="GO:0003918">
    <property type="term" value="F:DNA topoisomerase type II (double strand cut, ATP-hydrolyzing) activity"/>
    <property type="evidence" value="ECO:0007669"/>
    <property type="project" value="InterPro"/>
</dbReference>
<dbReference type="GO" id="GO:0000706">
    <property type="term" value="P:meiotic DNA double-strand break processing"/>
    <property type="evidence" value="ECO:0007669"/>
    <property type="project" value="TreeGrafter"/>
</dbReference>
<feature type="domain" description="Topoisomerase 6 subunit A/Spo11 TOPRIM" evidence="1">
    <location>
        <begin position="12"/>
        <end position="94"/>
    </location>
</feature>
<dbReference type="InterPro" id="IPR034136">
    <property type="entry name" value="TOPRIM_Topo6A/Spo11"/>
</dbReference>
<name>A0A2A2LU01_9BILA</name>
<proteinExistence type="predicted"/>
<evidence type="ECO:0000313" key="2">
    <source>
        <dbReference type="EMBL" id="PAV89608.1"/>
    </source>
</evidence>
<dbReference type="GO" id="GO:0007131">
    <property type="term" value="P:reciprocal meiotic recombination"/>
    <property type="evidence" value="ECO:0007669"/>
    <property type="project" value="TreeGrafter"/>
</dbReference>
<organism evidence="2 3">
    <name type="scientific">Diploscapter pachys</name>
    <dbReference type="NCBI Taxonomy" id="2018661"/>
    <lineage>
        <taxon>Eukaryota</taxon>
        <taxon>Metazoa</taxon>
        <taxon>Ecdysozoa</taxon>
        <taxon>Nematoda</taxon>
        <taxon>Chromadorea</taxon>
        <taxon>Rhabditida</taxon>
        <taxon>Rhabditina</taxon>
        <taxon>Rhabditomorpha</taxon>
        <taxon>Rhabditoidea</taxon>
        <taxon>Rhabditidae</taxon>
        <taxon>Diploscapter</taxon>
    </lineage>
</organism>
<dbReference type="InterPro" id="IPR036078">
    <property type="entry name" value="Spo11/TopoVI_A_sf"/>
</dbReference>
<dbReference type="Proteomes" id="UP000218231">
    <property type="component" value="Unassembled WGS sequence"/>
</dbReference>
<evidence type="ECO:0000313" key="3">
    <source>
        <dbReference type="Proteomes" id="UP000218231"/>
    </source>
</evidence>
<dbReference type="Gene3D" id="3.40.1360.10">
    <property type="match status" value="1"/>
</dbReference>
<dbReference type="GO" id="GO:0003677">
    <property type="term" value="F:DNA binding"/>
    <property type="evidence" value="ECO:0007669"/>
    <property type="project" value="InterPro"/>
</dbReference>
<dbReference type="Pfam" id="PF21180">
    <property type="entry name" value="TOP6A-Spo11_Toprim"/>
    <property type="match status" value="1"/>
</dbReference>
<dbReference type="GO" id="GO:0042138">
    <property type="term" value="P:meiotic DNA double-strand break formation"/>
    <property type="evidence" value="ECO:0007669"/>
    <property type="project" value="TreeGrafter"/>
</dbReference>
<protein>
    <recommendedName>
        <fullName evidence="1">Topoisomerase 6 subunit A/Spo11 TOPRIM domain-containing protein</fullName>
    </recommendedName>
</protein>
<gene>
    <name evidence="2" type="ORF">WR25_19651</name>
</gene>
<dbReference type="EMBL" id="LIAE01006435">
    <property type="protein sequence ID" value="PAV89608.1"/>
    <property type="molecule type" value="Genomic_DNA"/>
</dbReference>
<reference evidence="2 3" key="1">
    <citation type="journal article" date="2017" name="Curr. Biol.">
        <title>Genome architecture and evolution of a unichromosomal asexual nematode.</title>
        <authorList>
            <person name="Fradin H."/>
            <person name="Zegar C."/>
            <person name="Gutwein M."/>
            <person name="Lucas J."/>
            <person name="Kovtun M."/>
            <person name="Corcoran D."/>
            <person name="Baugh L.R."/>
            <person name="Kiontke K."/>
            <person name="Gunsalus K."/>
            <person name="Fitch D.H."/>
            <person name="Piano F."/>
        </authorList>
    </citation>
    <scope>NUCLEOTIDE SEQUENCE [LARGE SCALE GENOMIC DNA]</scope>
    <source>
        <strain evidence="2">PF1309</strain>
    </source>
</reference>